<accession>A0A6G1QNJ1</accession>
<reference evidence="2 3" key="1">
    <citation type="submission" date="2019-02" db="EMBL/GenBank/DDBJ databases">
        <title>Opniocepnalus argus genome.</title>
        <authorList>
            <person name="Zhou C."/>
            <person name="Xiao S."/>
        </authorList>
    </citation>
    <scope>NUCLEOTIDE SEQUENCE [LARGE SCALE GENOMIC DNA]</scope>
    <source>
        <strain evidence="2">OARG1902GOOAL</strain>
        <tissue evidence="2">Muscle</tissue>
    </source>
</reference>
<protein>
    <submittedName>
        <fullName evidence="2">5'-AMP-activated protein kinase subunit gamma-2</fullName>
    </submittedName>
</protein>
<keyword evidence="2" id="KW-0808">Transferase</keyword>
<gene>
    <name evidence="2" type="ORF">EXN66_Car019617</name>
</gene>
<evidence type="ECO:0000313" key="3">
    <source>
        <dbReference type="Proteomes" id="UP000503349"/>
    </source>
</evidence>
<feature type="compositionally biased region" description="Basic and acidic residues" evidence="1">
    <location>
        <begin position="89"/>
        <end position="102"/>
    </location>
</feature>
<sequence length="238" mass="26516">MMMMMMKGPPLSPFSVEIRTRKDFVTDGKHSREERGRGRGEEQQKDEKDAAQTPHACELLLLYSLYSPVSVFTLQELSVFTMPFLEGDPARGDKDSSRKGEPVCRSASPTKSFFQRSSLSHPSSPRSAPAGSKMSPSSSKTIFPYQIGPPPVDSSPKSPHRLSFSGIFRSASRDSNHQPSLSPVSIKMFTRNKRDKARVSPWNRDSCVDISDPVQTGPGPNDFSWFYWDSLSSSKLPH</sequence>
<reference evidence="3" key="2">
    <citation type="submission" date="2019-02" db="EMBL/GenBank/DDBJ databases">
        <title>Opniocepnalus argus Var Kimnra genome.</title>
        <authorList>
            <person name="Zhou C."/>
            <person name="Xiao S."/>
        </authorList>
    </citation>
    <scope>NUCLEOTIDE SEQUENCE [LARGE SCALE GENOMIC DNA]</scope>
</reference>
<feature type="region of interest" description="Disordered" evidence="1">
    <location>
        <begin position="1"/>
        <end position="51"/>
    </location>
</feature>
<organism evidence="2 3">
    <name type="scientific">Channa argus</name>
    <name type="common">Northern snakehead</name>
    <name type="synonym">Ophicephalus argus</name>
    <dbReference type="NCBI Taxonomy" id="215402"/>
    <lineage>
        <taxon>Eukaryota</taxon>
        <taxon>Metazoa</taxon>
        <taxon>Chordata</taxon>
        <taxon>Craniata</taxon>
        <taxon>Vertebrata</taxon>
        <taxon>Euteleostomi</taxon>
        <taxon>Actinopterygii</taxon>
        <taxon>Neopterygii</taxon>
        <taxon>Teleostei</taxon>
        <taxon>Neoteleostei</taxon>
        <taxon>Acanthomorphata</taxon>
        <taxon>Anabantaria</taxon>
        <taxon>Anabantiformes</taxon>
        <taxon>Channoidei</taxon>
        <taxon>Channidae</taxon>
        <taxon>Channa</taxon>
    </lineage>
</organism>
<name>A0A6G1QNJ1_CHAAH</name>
<feature type="compositionally biased region" description="Low complexity" evidence="1">
    <location>
        <begin position="112"/>
        <end position="132"/>
    </location>
</feature>
<proteinExistence type="predicted"/>
<evidence type="ECO:0000256" key="1">
    <source>
        <dbReference type="SAM" id="MobiDB-lite"/>
    </source>
</evidence>
<dbReference type="Proteomes" id="UP000503349">
    <property type="component" value="Chromosome 19"/>
</dbReference>
<dbReference type="GO" id="GO:0016301">
    <property type="term" value="F:kinase activity"/>
    <property type="evidence" value="ECO:0007669"/>
    <property type="project" value="UniProtKB-KW"/>
</dbReference>
<feature type="region of interest" description="Disordered" evidence="1">
    <location>
        <begin position="89"/>
        <end position="219"/>
    </location>
</feature>
<keyword evidence="2" id="KW-0418">Kinase</keyword>
<keyword evidence="3" id="KW-1185">Reference proteome</keyword>
<evidence type="ECO:0000313" key="2">
    <source>
        <dbReference type="EMBL" id="KAF3703929.1"/>
    </source>
</evidence>
<feature type="compositionally biased region" description="Basic and acidic residues" evidence="1">
    <location>
        <begin position="18"/>
        <end position="50"/>
    </location>
</feature>
<dbReference type="EMBL" id="CM015730">
    <property type="protein sequence ID" value="KAF3703929.1"/>
    <property type="molecule type" value="Genomic_DNA"/>
</dbReference>
<dbReference type="AlphaFoldDB" id="A0A6G1QNJ1"/>